<keyword evidence="5" id="KW-1185">Reference proteome</keyword>
<dbReference type="OrthoDB" id="5791097at2759"/>
<protein>
    <recommendedName>
        <fullName evidence="6">Solute carrier family 41 member 1</fullName>
    </recommendedName>
</protein>
<accession>A0A6S7KP78</accession>
<evidence type="ECO:0000256" key="1">
    <source>
        <dbReference type="SAM" id="MobiDB-lite"/>
    </source>
</evidence>
<dbReference type="EMBL" id="CACRXK020033159">
    <property type="protein sequence ID" value="CAB4043781.1"/>
    <property type="molecule type" value="Genomic_DNA"/>
</dbReference>
<keyword evidence="2" id="KW-1133">Transmembrane helix</keyword>
<feature type="region of interest" description="Disordered" evidence="1">
    <location>
        <begin position="1"/>
        <end position="40"/>
    </location>
</feature>
<evidence type="ECO:0008006" key="6">
    <source>
        <dbReference type="Google" id="ProtNLM"/>
    </source>
</evidence>
<reference evidence="4" key="1">
    <citation type="submission" date="2020-04" db="EMBL/GenBank/DDBJ databases">
        <authorList>
            <person name="Alioto T."/>
            <person name="Alioto T."/>
            <person name="Gomez Garrido J."/>
        </authorList>
    </citation>
    <scope>NUCLEOTIDE SEQUENCE</scope>
    <source>
        <strain evidence="4">A484AB</strain>
    </source>
</reference>
<keyword evidence="2" id="KW-0812">Transmembrane</keyword>
<sequence>MSFDSNQHGNDSSNLTANLTKRKGKKSDRNGQYSNGAHLPDVQMVPKIRVVSGGYEPVTVIQEDRSASDLENGDAFAQTDEHQLENGHLVEQNFENEIGDAKAKEETSFTIAFEVLIPFLIAGLGTVGAGLLLDKVQV</sequence>
<organism evidence="4 5">
    <name type="scientific">Paramuricea clavata</name>
    <name type="common">Red gorgonian</name>
    <name type="synonym">Violescent sea-whip</name>
    <dbReference type="NCBI Taxonomy" id="317549"/>
    <lineage>
        <taxon>Eukaryota</taxon>
        <taxon>Metazoa</taxon>
        <taxon>Cnidaria</taxon>
        <taxon>Anthozoa</taxon>
        <taxon>Octocorallia</taxon>
        <taxon>Malacalcyonacea</taxon>
        <taxon>Plexauridae</taxon>
        <taxon>Paramuricea</taxon>
    </lineage>
</organism>
<name>A0A6S7KP78_PARCT</name>
<evidence type="ECO:0000256" key="2">
    <source>
        <dbReference type="SAM" id="Phobius"/>
    </source>
</evidence>
<keyword evidence="2" id="KW-0472">Membrane</keyword>
<feature type="compositionally biased region" description="Polar residues" evidence="1">
    <location>
        <begin position="1"/>
        <end position="19"/>
    </location>
</feature>
<gene>
    <name evidence="3" type="ORF">PACLA_8A021056</name>
    <name evidence="4" type="ORF">PACLA_8A069776</name>
</gene>
<evidence type="ECO:0000313" key="3">
    <source>
        <dbReference type="EMBL" id="CAB4014854.1"/>
    </source>
</evidence>
<evidence type="ECO:0000313" key="5">
    <source>
        <dbReference type="Proteomes" id="UP001152795"/>
    </source>
</evidence>
<proteinExistence type="predicted"/>
<dbReference type="Proteomes" id="UP001152795">
    <property type="component" value="Unassembled WGS sequence"/>
</dbReference>
<feature type="transmembrane region" description="Helical" evidence="2">
    <location>
        <begin position="111"/>
        <end position="133"/>
    </location>
</feature>
<comment type="caution">
    <text evidence="4">The sequence shown here is derived from an EMBL/GenBank/DDBJ whole genome shotgun (WGS) entry which is preliminary data.</text>
</comment>
<dbReference type="EMBL" id="CACRXK020008474">
    <property type="protein sequence ID" value="CAB4014854.1"/>
    <property type="molecule type" value="Genomic_DNA"/>
</dbReference>
<evidence type="ECO:0000313" key="4">
    <source>
        <dbReference type="EMBL" id="CAB4043781.1"/>
    </source>
</evidence>
<dbReference type="AlphaFoldDB" id="A0A6S7KP78"/>